<dbReference type="Gene3D" id="4.10.60.10">
    <property type="entry name" value="Zinc finger, CCHC-type"/>
    <property type="match status" value="1"/>
</dbReference>
<dbReference type="Pfam" id="PF00075">
    <property type="entry name" value="RNase_H"/>
    <property type="match status" value="1"/>
</dbReference>
<dbReference type="OrthoDB" id="3261222at2759"/>
<feature type="compositionally biased region" description="Gly residues" evidence="3">
    <location>
        <begin position="1"/>
        <end position="17"/>
    </location>
</feature>
<dbReference type="PROSITE" id="PS50158">
    <property type="entry name" value="ZF_CCHC"/>
    <property type="match status" value="1"/>
</dbReference>
<dbReference type="Gene3D" id="3.30.420.10">
    <property type="entry name" value="Ribonuclease H-like superfamily/Ribonuclease H"/>
    <property type="match status" value="1"/>
</dbReference>
<dbReference type="GO" id="GO:0003676">
    <property type="term" value="F:nucleic acid binding"/>
    <property type="evidence" value="ECO:0007669"/>
    <property type="project" value="InterPro"/>
</dbReference>
<dbReference type="Proteomes" id="UP000243797">
    <property type="component" value="Unassembled WGS sequence"/>
</dbReference>
<keyword evidence="1" id="KW-0862">Zinc</keyword>
<dbReference type="SUPFAM" id="SSF56672">
    <property type="entry name" value="DNA/RNA polymerases"/>
    <property type="match status" value="1"/>
</dbReference>
<dbReference type="STRING" id="2082308.A0A2K1QMH7"/>
<dbReference type="InterPro" id="IPR001878">
    <property type="entry name" value="Znf_CCHC"/>
</dbReference>
<accession>A0A2K1QMH7</accession>
<dbReference type="InterPro" id="IPR036691">
    <property type="entry name" value="Endo/exonu/phosph_ase_sf"/>
</dbReference>
<feature type="coiled-coil region" evidence="2">
    <location>
        <begin position="135"/>
        <end position="162"/>
    </location>
</feature>
<keyword evidence="1" id="KW-0863">Zinc-finger</keyword>
<feature type="domain" description="CCHC-type" evidence="4">
    <location>
        <begin position="448"/>
        <end position="463"/>
    </location>
</feature>
<keyword evidence="2" id="KW-0175">Coiled coil</keyword>
<feature type="compositionally biased region" description="Basic and acidic residues" evidence="3">
    <location>
        <begin position="96"/>
        <end position="111"/>
    </location>
</feature>
<feature type="compositionally biased region" description="Basic and acidic residues" evidence="3">
    <location>
        <begin position="61"/>
        <end position="70"/>
    </location>
</feature>
<dbReference type="InterPro" id="IPR005135">
    <property type="entry name" value="Endo/exonuclease/phosphatase"/>
</dbReference>
<evidence type="ECO:0000313" key="8">
    <source>
        <dbReference type="Proteomes" id="UP000243797"/>
    </source>
</evidence>
<evidence type="ECO:0000259" key="6">
    <source>
        <dbReference type="PROSITE" id="PS50879"/>
    </source>
</evidence>
<dbReference type="CDD" id="cd01650">
    <property type="entry name" value="RT_nLTR_like"/>
    <property type="match status" value="1"/>
</dbReference>
<dbReference type="InterPro" id="IPR043502">
    <property type="entry name" value="DNA/RNA_pol_sf"/>
</dbReference>
<name>A0A2K1QMH7_9PEZI</name>
<dbReference type="SUPFAM" id="SSF56219">
    <property type="entry name" value="DNase I-like"/>
    <property type="match status" value="1"/>
</dbReference>
<feature type="compositionally biased region" description="Polar residues" evidence="3">
    <location>
        <begin position="219"/>
        <end position="233"/>
    </location>
</feature>
<dbReference type="InParanoid" id="A0A2K1QMH7"/>
<dbReference type="SUPFAM" id="SSF53098">
    <property type="entry name" value="Ribonuclease H-like"/>
    <property type="match status" value="1"/>
</dbReference>
<feature type="domain" description="RNase H type-1" evidence="6">
    <location>
        <begin position="1454"/>
        <end position="1582"/>
    </location>
</feature>
<proteinExistence type="predicted"/>
<dbReference type="PANTHER" id="PTHR33481">
    <property type="entry name" value="REVERSE TRANSCRIPTASE"/>
    <property type="match status" value="1"/>
</dbReference>
<dbReference type="CDD" id="cd09276">
    <property type="entry name" value="Rnase_HI_RT_non_LTR"/>
    <property type="match status" value="1"/>
</dbReference>
<dbReference type="Pfam" id="PF00078">
    <property type="entry name" value="RVT_1"/>
    <property type="match status" value="1"/>
</dbReference>
<dbReference type="InterPro" id="IPR000477">
    <property type="entry name" value="RT_dom"/>
</dbReference>
<dbReference type="EMBL" id="NKHZ01000058">
    <property type="protein sequence ID" value="PNS16356.1"/>
    <property type="molecule type" value="Genomic_DNA"/>
</dbReference>
<dbReference type="Gene3D" id="3.60.10.10">
    <property type="entry name" value="Endonuclease/exonuclease/phosphatase"/>
    <property type="match status" value="1"/>
</dbReference>
<evidence type="ECO:0000259" key="5">
    <source>
        <dbReference type="PROSITE" id="PS50878"/>
    </source>
</evidence>
<dbReference type="GO" id="GO:0004523">
    <property type="term" value="F:RNA-DNA hybrid ribonuclease activity"/>
    <property type="evidence" value="ECO:0007669"/>
    <property type="project" value="InterPro"/>
</dbReference>
<protein>
    <submittedName>
        <fullName evidence="7">Ribonuclease H1</fullName>
    </submittedName>
</protein>
<feature type="region of interest" description="Disordered" evidence="3">
    <location>
        <begin position="203"/>
        <end position="240"/>
    </location>
</feature>
<dbReference type="SUPFAM" id="SSF57756">
    <property type="entry name" value="Retrovirus zinc finger-like domains"/>
    <property type="match status" value="1"/>
</dbReference>
<evidence type="ECO:0000313" key="7">
    <source>
        <dbReference type="EMBL" id="PNS16356.1"/>
    </source>
</evidence>
<dbReference type="PROSITE" id="PS50878">
    <property type="entry name" value="RT_POL"/>
    <property type="match status" value="1"/>
</dbReference>
<feature type="region of interest" description="Disordered" evidence="3">
    <location>
        <begin position="1"/>
        <end position="127"/>
    </location>
</feature>
<dbReference type="GO" id="GO:0008270">
    <property type="term" value="F:zinc ion binding"/>
    <property type="evidence" value="ECO:0007669"/>
    <property type="project" value="UniProtKB-KW"/>
</dbReference>
<evidence type="ECO:0000256" key="1">
    <source>
        <dbReference type="PROSITE-ProRule" id="PRU00047"/>
    </source>
</evidence>
<evidence type="ECO:0000256" key="2">
    <source>
        <dbReference type="SAM" id="Coils"/>
    </source>
</evidence>
<feature type="compositionally biased region" description="Basic and acidic residues" evidence="3">
    <location>
        <begin position="37"/>
        <end position="53"/>
    </location>
</feature>
<feature type="domain" description="Reverse transcriptase" evidence="5">
    <location>
        <begin position="993"/>
        <end position="1269"/>
    </location>
</feature>
<sequence length="1760" mass="198372">MPAPRGRGGTRGGGIAGEGRFDLLSQGSVEGQGEEDQVMRDRERAEKRKREGRQGGAEGSPPRRDPRFNNDSDSASAEATPRKKPSPIATRMITRSSEKDVSPRTREDNRQAEGSPASANKGSDTPREITMNDIMQHLIDTQRKAQEKEDRYREEIRQLQTTVTTLVLDIKSLQEAAPNWGSLQSSSLQTGTTESYASVAAQGVQLSSQEAVRTPYRSPRTSVSFDFSDQSSPPKSPLISVGTSIRSAMKKTKNTQEADMVLDIKNLDAEGHTGVNLTTRTRHRILAAIRSNEGLDKVVLNQFMIRHTNKDVHLAYFKIDKEAEKIARAHADEWIDMFLKGARLIESTWYPIKVDFVMKREATDPETGAISQETREAFSEENAVEVKLMRWLGRPKEHTSYASAVAKLATKEQVEKLLQRQTDGEEVYLFGCMVKVSPFHDNRGPRSCYNCHQFGHTQKDCKNTTSAVTVEGITQQATGNVPSTESNKKEKSTYVVMISTLNILQANLRRSSGVQDALYNDPDIWDFDAILIQEPHYWEIAGNLLVTGAGPNFEVVKPKTLQRENHTQRIRSCMWINSNTEYTQLTINSNDITAVILQHGTRSILVASLYIPSIGHGNGADEQELHSRLQEVQQAVTRERNSNPELEVFIAGDFNRHDTIWGGNEVALETRQGEGSRILDFLEENNLQLLTQRGVPTWERNGSASTIDLTMASERLFDDRDTCHVFENEYGSDHRAIHTVIDMGEAVEDLAPSRYLLQKANWKGVRDRIKQHLVNNPFPTDDLEAMQNYIQEVTQTAIDYHCPKAKPSKHAKRWWTNDLTSLRKEYTKARNLARSRRRQGRRDDSLEIATKMARHDFHHAIKKRKKAHWTEFLGDSANIWKAAQYLDPDKRSSFGRITSIKGQDGEVIQDKAKIAKELLHSFFPEPPTPQRPERTRDNAADQILNERLTIDEVERALFSASPDKAAGSDGLTIRVWREVWPVLQQQIHALFTTSLRQGKLPAHWKLAKIVPLKKGNKDDYTLPKNYRPISLLATLGKVMEAVVATRISYLTEVHKLLPNNHFGARKQKSTVLAISYLQEAIYDAWRGKKTLSLVSFDVKGAYNNVATGPLLERLRQRRIPETMVKWIQDFCTDRKASVVVNGFTSEVEDLPQSGLPQGSPLAPILFLFFNADLVQMAIREGASMAFVDDYTAWVVSSSAERNTRIIQRDILPELERWERESGAVFEASKTAFIHFTRYSDLLRDSDMPLCFKEDQIQPSRSIKVLGVILDQGLRFKEHLAGKAEKALKAALALKRLQGLNPSTMRQLYTATVAPVMDYASPVWYLAVSNKTLSVLHRAQRVAAQAIVGGFRTLGLDVAVLEAGISSLQQRLHEQTLRFWISIQKLEDSHIHAKLAKTKPIRRFISPLRKAAALFKELNANRAEKIPNIGCEPWSPKAHVHILDKEAAKLATTEQPATIDFYTDGSVRNGRAGIGIWTSAWEVSRTIRRAEETNVHLTELEAIWMAIKGLSHENNRLVKIRVFTDSQSALRSIQSAKVNDSLGLVMKIREKIAKATFSLHWVPGHEGVKGNERANELAQKATEADSTMPNRADRVPISAIYARAKVMDFKPKLQEFYGATIGKHLQKIDKALPGKHTNKLYNALNRTAAAILVQLRTNISRLNTYLSKINVADTDRCECGMTETVPHFLFSCPRWRNERQAMKSAHGSRYWDVSYALGGYSTAERDGKKVDGEKDKWQPDLNAVKATIDYAIKTGRLQKRI</sequence>
<dbReference type="InterPro" id="IPR002156">
    <property type="entry name" value="RNaseH_domain"/>
</dbReference>
<dbReference type="InterPro" id="IPR036397">
    <property type="entry name" value="RNaseH_sf"/>
</dbReference>
<organism evidence="7 8">
    <name type="scientific">Sphaceloma murrayae</name>
    <dbReference type="NCBI Taxonomy" id="2082308"/>
    <lineage>
        <taxon>Eukaryota</taxon>
        <taxon>Fungi</taxon>
        <taxon>Dikarya</taxon>
        <taxon>Ascomycota</taxon>
        <taxon>Pezizomycotina</taxon>
        <taxon>Dothideomycetes</taxon>
        <taxon>Dothideomycetidae</taxon>
        <taxon>Myriangiales</taxon>
        <taxon>Elsinoaceae</taxon>
        <taxon>Sphaceloma</taxon>
    </lineage>
</organism>
<dbReference type="InterPro" id="IPR036875">
    <property type="entry name" value="Znf_CCHC_sf"/>
</dbReference>
<evidence type="ECO:0000259" key="4">
    <source>
        <dbReference type="PROSITE" id="PS50158"/>
    </source>
</evidence>
<dbReference type="PANTHER" id="PTHR33481:SF1">
    <property type="entry name" value="ENDONUCLEASE_EXONUCLEASE_PHOSPHATASE DOMAIN-CONTAINING PROTEIN-RELATED"/>
    <property type="match status" value="1"/>
</dbReference>
<dbReference type="PROSITE" id="PS50879">
    <property type="entry name" value="RNASE_H_1"/>
    <property type="match status" value="1"/>
</dbReference>
<dbReference type="InterPro" id="IPR012337">
    <property type="entry name" value="RNaseH-like_sf"/>
</dbReference>
<evidence type="ECO:0000256" key="3">
    <source>
        <dbReference type="SAM" id="MobiDB-lite"/>
    </source>
</evidence>
<keyword evidence="8" id="KW-1185">Reference proteome</keyword>
<dbReference type="Pfam" id="PF14529">
    <property type="entry name" value="Exo_endo_phos_2"/>
    <property type="match status" value="1"/>
</dbReference>
<comment type="caution">
    <text evidence="7">The sequence shown here is derived from an EMBL/GenBank/DDBJ whole genome shotgun (WGS) entry which is preliminary data.</text>
</comment>
<gene>
    <name evidence="7" type="ORF">CAC42_6463</name>
</gene>
<reference evidence="7 8" key="1">
    <citation type="submission" date="2017-06" db="EMBL/GenBank/DDBJ databases">
        <title>Draft genome sequence of a variant of Elsinoe murrayae.</title>
        <authorList>
            <person name="Cheng Q."/>
        </authorList>
    </citation>
    <scope>NUCLEOTIDE SEQUENCE [LARGE SCALE GENOMIC DNA]</scope>
    <source>
        <strain evidence="7 8">CQ-2017a</strain>
    </source>
</reference>
<dbReference type="SMART" id="SM00343">
    <property type="entry name" value="ZnF_C2HC"/>
    <property type="match status" value="1"/>
</dbReference>
<keyword evidence="1" id="KW-0479">Metal-binding</keyword>